<dbReference type="Proteomes" id="UP000314982">
    <property type="component" value="Unassembled WGS sequence"/>
</dbReference>
<dbReference type="InterPro" id="IPR007863">
    <property type="entry name" value="Peptidase_M16_C"/>
</dbReference>
<reference evidence="3" key="2">
    <citation type="submission" date="2025-08" db="UniProtKB">
        <authorList>
            <consortium name="Ensembl"/>
        </authorList>
    </citation>
    <scope>IDENTIFICATION</scope>
</reference>
<dbReference type="InterPro" id="IPR011765">
    <property type="entry name" value="Pept_M16_N"/>
</dbReference>
<evidence type="ECO:0000313" key="3">
    <source>
        <dbReference type="Ensembl" id="ENSHHUP00000070743.1"/>
    </source>
</evidence>
<dbReference type="FunFam" id="3.30.830.10:FF:000039">
    <property type="entry name" value="Ubiquinol-cytochrome c reductase core subunit 2"/>
    <property type="match status" value="1"/>
</dbReference>
<evidence type="ECO:0000259" key="2">
    <source>
        <dbReference type="Pfam" id="PF05193"/>
    </source>
</evidence>
<dbReference type="GO" id="GO:0005739">
    <property type="term" value="C:mitochondrion"/>
    <property type="evidence" value="ECO:0007669"/>
    <property type="project" value="TreeGrafter"/>
</dbReference>
<dbReference type="PANTHER" id="PTHR11851:SF226">
    <property type="entry name" value="CYTOCHROME B-C1 COMPLEX SUBUNIT 2, MITOCHONDRIAL"/>
    <property type="match status" value="1"/>
</dbReference>
<dbReference type="SUPFAM" id="SSF63411">
    <property type="entry name" value="LuxS/MPP-like metallohydrolase"/>
    <property type="match status" value="2"/>
</dbReference>
<evidence type="ECO:0000259" key="1">
    <source>
        <dbReference type="Pfam" id="PF00675"/>
    </source>
</evidence>
<dbReference type="Gene3D" id="3.30.830.10">
    <property type="entry name" value="Metalloenzyme, LuxS/M16 peptidase-like"/>
    <property type="match status" value="2"/>
</dbReference>
<reference evidence="3" key="3">
    <citation type="submission" date="2025-09" db="UniProtKB">
        <authorList>
            <consortium name="Ensembl"/>
        </authorList>
    </citation>
    <scope>IDENTIFICATION</scope>
</reference>
<dbReference type="Pfam" id="PF05193">
    <property type="entry name" value="Peptidase_M16_C"/>
    <property type="match status" value="1"/>
</dbReference>
<dbReference type="GO" id="GO:0046872">
    <property type="term" value="F:metal ion binding"/>
    <property type="evidence" value="ECO:0007669"/>
    <property type="project" value="InterPro"/>
</dbReference>
<dbReference type="AlphaFoldDB" id="A0A4W5Q920"/>
<evidence type="ECO:0000313" key="4">
    <source>
        <dbReference type="Proteomes" id="UP000314982"/>
    </source>
</evidence>
<dbReference type="GeneTree" id="ENSGT00940000154915"/>
<dbReference type="PANTHER" id="PTHR11851">
    <property type="entry name" value="METALLOPROTEASE"/>
    <property type="match status" value="1"/>
</dbReference>
<name>A0A4W5Q920_9TELE</name>
<dbReference type="InterPro" id="IPR011249">
    <property type="entry name" value="Metalloenz_LuxS/M16"/>
</dbReference>
<dbReference type="Ensembl" id="ENSHHUT00000073093.1">
    <property type="protein sequence ID" value="ENSHHUP00000070743.1"/>
    <property type="gene ID" value="ENSHHUG00000041162.1"/>
</dbReference>
<accession>A0A4W5Q920</accession>
<dbReference type="FunFam" id="3.30.830.10:FF:000018">
    <property type="entry name" value="Cytochrome b-c1 complex subunit 2, mitochondrial"/>
    <property type="match status" value="1"/>
</dbReference>
<feature type="domain" description="Peptidase M16 C-terminal" evidence="2">
    <location>
        <begin position="200"/>
        <end position="341"/>
    </location>
</feature>
<proteinExistence type="predicted"/>
<dbReference type="InterPro" id="IPR050361">
    <property type="entry name" value="MPP/UQCRC_Complex"/>
</dbReference>
<feature type="domain" description="Peptidase M16 N-terminal" evidence="1">
    <location>
        <begin position="48"/>
        <end position="193"/>
    </location>
</feature>
<dbReference type="Pfam" id="PF00675">
    <property type="entry name" value="Peptidase_M16"/>
    <property type="match status" value="1"/>
</dbReference>
<keyword evidence="4" id="KW-1185">Reference proteome</keyword>
<reference evidence="4" key="1">
    <citation type="submission" date="2018-06" db="EMBL/GenBank/DDBJ databases">
        <title>Genome assembly of Danube salmon.</title>
        <authorList>
            <person name="Macqueen D.J."/>
            <person name="Gundappa M.K."/>
        </authorList>
    </citation>
    <scope>NUCLEOTIDE SEQUENCE [LARGE SCALE GENOMIC DNA]</scope>
</reference>
<protein>
    <submittedName>
        <fullName evidence="3">Ubiquinol-cytochrome c reductase core protein 2b</fullName>
    </submittedName>
</protein>
<sequence length="442" mass="47384">MKSPCIFSALQTRLYAAKAARKLDVSAEHVKFQPQEVQVTKLPSGLMIASLDNYSPASRIGVFVKAGCRYESPENQGVTHLLRLAANLTTKGASAFRICRGVEAVGGSLGVTSSRENMIYSVDCLRDHIDTVMEYLINVTTAPEFRPWEVSDLTPRVKMDKALAAQTPQMGVIEGLHGVAYKNALSNSLYCPDYMVGQVDMHNYIQNNFTSARMALVGLGVDHNVLKQVGEQFLNIRSGMGTAGTKAQYRGGEVRVQNGSSLVHSVVVSEGAAVGTDEAIVFSVLQHVLGAGPHIKRGSNSTSKLFQGVAKATADPFDASAFNSNYSDSGLFGVYTISQSAAAGDYCNGRDFEDVDLRCICFCRTQLKAEYLMSLESSEGLLDAMGSQVLSGGVYHSHEAIAQKIDSVSATDVANAANKFVSGKKSMASSGNLIKTPFVDEI</sequence>
<organism evidence="3 4">
    <name type="scientific">Hucho hucho</name>
    <name type="common">huchen</name>
    <dbReference type="NCBI Taxonomy" id="62062"/>
    <lineage>
        <taxon>Eukaryota</taxon>
        <taxon>Metazoa</taxon>
        <taxon>Chordata</taxon>
        <taxon>Craniata</taxon>
        <taxon>Vertebrata</taxon>
        <taxon>Euteleostomi</taxon>
        <taxon>Actinopterygii</taxon>
        <taxon>Neopterygii</taxon>
        <taxon>Teleostei</taxon>
        <taxon>Protacanthopterygii</taxon>
        <taxon>Salmoniformes</taxon>
        <taxon>Salmonidae</taxon>
        <taxon>Salmoninae</taxon>
        <taxon>Hucho</taxon>
    </lineage>
</organism>